<dbReference type="InterPro" id="IPR002657">
    <property type="entry name" value="BilAc:Na_symport/Acr3"/>
</dbReference>
<dbReference type="AlphaFoldDB" id="A0A644SVN7"/>
<feature type="transmembrane region" description="Helical" evidence="5">
    <location>
        <begin position="152"/>
        <end position="175"/>
    </location>
</feature>
<gene>
    <name evidence="6" type="primary">panS_3</name>
    <name evidence="6" type="ORF">SDC9_04310</name>
</gene>
<dbReference type="Pfam" id="PF01758">
    <property type="entry name" value="SBF"/>
    <property type="match status" value="1"/>
</dbReference>
<dbReference type="PANTHER" id="PTHR10361:SF28">
    <property type="entry name" value="P3 PROTEIN-RELATED"/>
    <property type="match status" value="1"/>
</dbReference>
<evidence type="ECO:0000256" key="3">
    <source>
        <dbReference type="ARBA" id="ARBA00022989"/>
    </source>
</evidence>
<sequence length="338" mass="35709">MEGSKKSCLLGNEALKKRREVEIMLKIFGVLTRFFPVWIVIFVGIALTNPEPFKTIPKIIPYLLGSVMLFMGLTMKLDDFKLVFKQPKNVIAGIILRYMIMPFVGFGVAHLLNLPPALAAGLILVGCCPSGTASNVMTFLSRGDTALSVTVSSFNTVLAPLITPAMFLLLAGSLVPVDAGAMLVDIAKMVLLPVGLGIAFNMMLPSLIAKVKPYLPGLSTLALLLIIIGGTAVSASRLATVAGIALLAVALHNGIGLGLGYLGARATGMNLFQAKGITFEIGMENSALAMTLALAYLDPIAALPGAIFSVWHNLTGSALATYWGRKAEREEGPLVKAI</sequence>
<dbReference type="GO" id="GO:0016020">
    <property type="term" value="C:membrane"/>
    <property type="evidence" value="ECO:0007669"/>
    <property type="project" value="UniProtKB-SubCell"/>
</dbReference>
<feature type="transmembrane region" description="Helical" evidence="5">
    <location>
        <begin position="118"/>
        <end position="140"/>
    </location>
</feature>
<keyword evidence="4 5" id="KW-0472">Membrane</keyword>
<keyword evidence="2 5" id="KW-0812">Transmembrane</keyword>
<feature type="transmembrane region" description="Helical" evidence="5">
    <location>
        <begin position="181"/>
        <end position="202"/>
    </location>
</feature>
<evidence type="ECO:0000313" key="6">
    <source>
        <dbReference type="EMBL" id="MPL58768.1"/>
    </source>
</evidence>
<evidence type="ECO:0000256" key="5">
    <source>
        <dbReference type="SAM" id="Phobius"/>
    </source>
</evidence>
<name>A0A644SVN7_9ZZZZ</name>
<accession>A0A644SVN7</accession>
<proteinExistence type="predicted"/>
<comment type="subcellular location">
    <subcellularLocation>
        <location evidence="1">Membrane</location>
        <topology evidence="1">Multi-pass membrane protein</topology>
    </subcellularLocation>
</comment>
<dbReference type="Gene3D" id="1.20.1530.20">
    <property type="match status" value="1"/>
</dbReference>
<dbReference type="InterPro" id="IPR038770">
    <property type="entry name" value="Na+/solute_symporter_sf"/>
</dbReference>
<feature type="transmembrane region" description="Helical" evidence="5">
    <location>
        <begin position="214"/>
        <end position="235"/>
    </location>
</feature>
<feature type="transmembrane region" description="Helical" evidence="5">
    <location>
        <begin position="59"/>
        <end position="77"/>
    </location>
</feature>
<dbReference type="InterPro" id="IPR004710">
    <property type="entry name" value="Bilac:Na_transpt"/>
</dbReference>
<feature type="transmembrane region" description="Helical" evidence="5">
    <location>
        <begin position="241"/>
        <end position="262"/>
    </location>
</feature>
<feature type="transmembrane region" description="Helical" evidence="5">
    <location>
        <begin position="89"/>
        <end position="112"/>
    </location>
</feature>
<reference evidence="6" key="1">
    <citation type="submission" date="2019-08" db="EMBL/GenBank/DDBJ databases">
        <authorList>
            <person name="Kucharzyk K."/>
            <person name="Murdoch R.W."/>
            <person name="Higgins S."/>
            <person name="Loffler F."/>
        </authorList>
    </citation>
    <scope>NUCLEOTIDE SEQUENCE</scope>
</reference>
<feature type="transmembrane region" description="Helical" evidence="5">
    <location>
        <begin position="23"/>
        <end position="47"/>
    </location>
</feature>
<evidence type="ECO:0000256" key="4">
    <source>
        <dbReference type="ARBA" id="ARBA00023136"/>
    </source>
</evidence>
<dbReference type="PANTHER" id="PTHR10361">
    <property type="entry name" value="SODIUM-BILE ACID COTRANSPORTER"/>
    <property type="match status" value="1"/>
</dbReference>
<comment type="caution">
    <text evidence="6">The sequence shown here is derived from an EMBL/GenBank/DDBJ whole genome shotgun (WGS) entry which is preliminary data.</text>
</comment>
<protein>
    <submittedName>
        <fullName evidence="6">Pantothenates transporter PanS</fullName>
    </submittedName>
</protein>
<evidence type="ECO:0000256" key="2">
    <source>
        <dbReference type="ARBA" id="ARBA00022692"/>
    </source>
</evidence>
<organism evidence="6">
    <name type="scientific">bioreactor metagenome</name>
    <dbReference type="NCBI Taxonomy" id="1076179"/>
    <lineage>
        <taxon>unclassified sequences</taxon>
        <taxon>metagenomes</taxon>
        <taxon>ecological metagenomes</taxon>
    </lineage>
</organism>
<dbReference type="EMBL" id="VSSQ01000007">
    <property type="protein sequence ID" value="MPL58768.1"/>
    <property type="molecule type" value="Genomic_DNA"/>
</dbReference>
<keyword evidence="3 5" id="KW-1133">Transmembrane helix</keyword>
<evidence type="ECO:0000256" key="1">
    <source>
        <dbReference type="ARBA" id="ARBA00004141"/>
    </source>
</evidence>